<dbReference type="SUPFAM" id="SSF52980">
    <property type="entry name" value="Restriction endonuclease-like"/>
    <property type="match status" value="1"/>
</dbReference>
<dbReference type="InterPro" id="IPR012296">
    <property type="entry name" value="Nuclease_put_TT1808"/>
</dbReference>
<organism evidence="2 3">
    <name type="scientific">Hyella patelloides LEGE 07179</name>
    <dbReference type="NCBI Taxonomy" id="945734"/>
    <lineage>
        <taxon>Bacteria</taxon>
        <taxon>Bacillati</taxon>
        <taxon>Cyanobacteriota</taxon>
        <taxon>Cyanophyceae</taxon>
        <taxon>Pleurocapsales</taxon>
        <taxon>Hyellaceae</taxon>
        <taxon>Hyella</taxon>
    </lineage>
</organism>
<protein>
    <recommendedName>
        <fullName evidence="1">Putative restriction endonuclease domain-containing protein</fullName>
    </recommendedName>
</protein>
<dbReference type="PANTHER" id="PTHR47152">
    <property type="entry name" value="SLR2084 PROTEIN-RELATED"/>
    <property type="match status" value="1"/>
</dbReference>
<dbReference type="RefSeq" id="WP_144870822.1">
    <property type="nucleotide sequence ID" value="NZ_LR213914.1"/>
</dbReference>
<dbReference type="CDD" id="cd06260">
    <property type="entry name" value="DUF820-like"/>
    <property type="match status" value="1"/>
</dbReference>
<feature type="domain" description="Putative restriction endonuclease" evidence="1">
    <location>
        <begin position="23"/>
        <end position="169"/>
    </location>
</feature>
<evidence type="ECO:0000259" key="1">
    <source>
        <dbReference type="Pfam" id="PF05685"/>
    </source>
</evidence>
<dbReference type="InterPro" id="IPR008538">
    <property type="entry name" value="Uma2"/>
</dbReference>
<dbReference type="PANTHER" id="PTHR47152:SF4">
    <property type="entry name" value="SLR0445 PROTEIN"/>
    <property type="match status" value="1"/>
</dbReference>
<dbReference type="Gene3D" id="3.90.1570.10">
    <property type="entry name" value="tt1808, chain A"/>
    <property type="match status" value="1"/>
</dbReference>
<proteinExistence type="predicted"/>
<evidence type="ECO:0000313" key="2">
    <source>
        <dbReference type="EMBL" id="VEP12755.1"/>
    </source>
</evidence>
<sequence>MKLLNQNKLPKPEGKITLYGVTWEQYDNLVSMFMDQFPGLRMTFLEGTLEIMGTSSEHERLKTIIARLLEMYAVEKRLTLNGYGNTTFRKEAAQRGLEPDECYCLGELKEVPDIAIEVALTSGGIDKLSVYKGLGVIEVWFWQNEQFILYRLKQTEYQQINNSEFLPNLDFALLSQFINYDNQTEAVIAYRDALEK</sequence>
<keyword evidence="3" id="KW-1185">Reference proteome</keyword>
<gene>
    <name evidence="2" type="ORF">H1P_1630011</name>
</gene>
<accession>A0A563VN98</accession>
<dbReference type="InterPro" id="IPR011335">
    <property type="entry name" value="Restrct_endonuc-II-like"/>
</dbReference>
<dbReference type="OrthoDB" id="5768410at2"/>
<dbReference type="Pfam" id="PF05685">
    <property type="entry name" value="Uma2"/>
    <property type="match status" value="1"/>
</dbReference>
<evidence type="ECO:0000313" key="3">
    <source>
        <dbReference type="Proteomes" id="UP000320055"/>
    </source>
</evidence>
<name>A0A563VN98_9CYAN</name>
<reference evidence="2 3" key="1">
    <citation type="submission" date="2019-01" db="EMBL/GenBank/DDBJ databases">
        <authorList>
            <person name="Brito A."/>
        </authorList>
    </citation>
    <scope>NUCLEOTIDE SEQUENCE [LARGE SCALE GENOMIC DNA]</scope>
    <source>
        <strain evidence="2">1</strain>
    </source>
</reference>
<dbReference type="EMBL" id="CAACVJ010000072">
    <property type="protein sequence ID" value="VEP12755.1"/>
    <property type="molecule type" value="Genomic_DNA"/>
</dbReference>
<dbReference type="AlphaFoldDB" id="A0A563VN98"/>
<dbReference type="Proteomes" id="UP000320055">
    <property type="component" value="Unassembled WGS sequence"/>
</dbReference>